<evidence type="ECO:0000256" key="1">
    <source>
        <dbReference type="SAM" id="MobiDB-lite"/>
    </source>
</evidence>
<dbReference type="Pfam" id="PF09696">
    <property type="entry name" value="Ctf8"/>
    <property type="match status" value="1"/>
</dbReference>
<accession>A0A1E1LHU5</accession>
<comment type="caution">
    <text evidence="2">The sequence shown here is derived from an EMBL/GenBank/DDBJ whole genome shotgun (WGS) entry which is preliminary data.</text>
</comment>
<dbReference type="GO" id="GO:0007064">
    <property type="term" value="P:mitotic sister chromatid cohesion"/>
    <property type="evidence" value="ECO:0007669"/>
    <property type="project" value="InterPro"/>
</dbReference>
<dbReference type="EMBL" id="FJUW01000053">
    <property type="protein sequence ID" value="CZT10100.1"/>
    <property type="molecule type" value="Genomic_DNA"/>
</dbReference>
<reference evidence="3" key="1">
    <citation type="submission" date="2016-03" db="EMBL/GenBank/DDBJ databases">
        <authorList>
            <person name="Ploux O."/>
        </authorList>
    </citation>
    <scope>NUCLEOTIDE SEQUENCE [LARGE SCALE GENOMIC DNA]</scope>
    <source>
        <strain evidence="3">UK7</strain>
    </source>
</reference>
<dbReference type="InterPro" id="IPR047121">
    <property type="entry name" value="YjiB-like"/>
</dbReference>
<dbReference type="Gene3D" id="2.60.120.10">
    <property type="entry name" value="Jelly Rolls"/>
    <property type="match status" value="1"/>
</dbReference>
<evidence type="ECO:0008006" key="4">
    <source>
        <dbReference type="Google" id="ProtNLM"/>
    </source>
</evidence>
<dbReference type="AlphaFoldDB" id="A0A1E1LHU5"/>
<dbReference type="PANTHER" id="PTHR36448:SF2">
    <property type="entry name" value="CUPIN TYPE-1 DOMAIN-CONTAINING PROTEIN"/>
    <property type="match status" value="1"/>
</dbReference>
<dbReference type="SUPFAM" id="SSF51182">
    <property type="entry name" value="RmlC-like cupins"/>
    <property type="match status" value="1"/>
</dbReference>
<sequence>MSKVEVHPKPLTSYPHVPNPLPQLLQTPSGLALLEMQGTINLPSFDDEESISTESQSGIASQETPIGRLIFPDYDPAADKSDAAWMKRVYLYVGKHQRLTGEVKKLPKALAVIRKRNGGEEGEGQVDNDEDEERVEQLEVVEIVKYKILFSIRPEPVGTSGARDLLSHITPPKLETSKSSSTSLLFTKKTTHKDNMASETSLPEQYSIRTSTSHVPNSPLPVLVYRAALPANPTPESTCARIEPNKWLKGGIFKHCGAHHFHSVTHECYAVFKGHSRLLLGRGPLDPEAKDDVVVKLGMGDAIVLPAGVAHCSIESSQDYEYIGLYPEGSPRWDNNFCKADEDETSQKAANAWAVPIPDSDPIFGRGGPLIDIWRKALG</sequence>
<evidence type="ECO:0000313" key="2">
    <source>
        <dbReference type="EMBL" id="CZT10100.1"/>
    </source>
</evidence>
<dbReference type="Proteomes" id="UP000178129">
    <property type="component" value="Unassembled WGS sequence"/>
</dbReference>
<feature type="region of interest" description="Disordered" evidence="1">
    <location>
        <begin position="1"/>
        <end position="21"/>
    </location>
</feature>
<dbReference type="InterPro" id="IPR014710">
    <property type="entry name" value="RmlC-like_jellyroll"/>
</dbReference>
<dbReference type="GO" id="GO:0031390">
    <property type="term" value="C:Ctf18 RFC-like complex"/>
    <property type="evidence" value="ECO:0007669"/>
    <property type="project" value="InterPro"/>
</dbReference>
<dbReference type="InterPro" id="IPR011051">
    <property type="entry name" value="RmlC_Cupin_sf"/>
</dbReference>
<organism evidence="2 3">
    <name type="scientific">Rhynchosporium graminicola</name>
    <dbReference type="NCBI Taxonomy" id="2792576"/>
    <lineage>
        <taxon>Eukaryota</taxon>
        <taxon>Fungi</taxon>
        <taxon>Dikarya</taxon>
        <taxon>Ascomycota</taxon>
        <taxon>Pezizomycotina</taxon>
        <taxon>Leotiomycetes</taxon>
        <taxon>Helotiales</taxon>
        <taxon>Ploettnerulaceae</taxon>
        <taxon>Rhynchosporium</taxon>
    </lineage>
</organism>
<protein>
    <recommendedName>
        <fullName evidence="4">Cupin type-1 domain-containing protein</fullName>
    </recommendedName>
</protein>
<feature type="compositionally biased region" description="Polar residues" evidence="1">
    <location>
        <begin position="197"/>
        <end position="213"/>
    </location>
</feature>
<dbReference type="InterPro" id="IPR018607">
    <property type="entry name" value="Ctf8"/>
</dbReference>
<proteinExistence type="predicted"/>
<evidence type="ECO:0000313" key="3">
    <source>
        <dbReference type="Proteomes" id="UP000178129"/>
    </source>
</evidence>
<gene>
    <name evidence="2" type="ORF">RCO7_03223</name>
</gene>
<name>A0A1E1LHU5_9HELO</name>
<dbReference type="PANTHER" id="PTHR36448">
    <property type="entry name" value="BLR7373 PROTEIN"/>
    <property type="match status" value="1"/>
</dbReference>
<keyword evidence="3" id="KW-1185">Reference proteome</keyword>
<dbReference type="CDD" id="cd02219">
    <property type="entry name" value="cupin_YjlB-like"/>
    <property type="match status" value="1"/>
</dbReference>
<dbReference type="InParanoid" id="A0A1E1LHU5"/>
<feature type="region of interest" description="Disordered" evidence="1">
    <location>
        <begin position="189"/>
        <end position="213"/>
    </location>
</feature>